<dbReference type="InterPro" id="IPR001611">
    <property type="entry name" value="Leu-rich_rpt"/>
</dbReference>
<keyword evidence="3" id="KW-0732">Signal</keyword>
<dbReference type="Pfam" id="PF12799">
    <property type="entry name" value="LRR_4"/>
    <property type="match status" value="1"/>
</dbReference>
<gene>
    <name evidence="4" type="ORF">JKA74_04400</name>
</gene>
<proteinExistence type="predicted"/>
<keyword evidence="2" id="KW-0677">Repeat</keyword>
<sequence length="821" mass="93600">MINSRFFIAFSLLLTLGLFAQLANAQQLGDYTKEEVKSYQSKAEDQVRFLSFMLNTLGSKSSSPRDKDVIIRESYKKIFRDGKVQVEDDLTSNRMVLVNKDITAYLKDIEFFFRDVKFDFEIKEIEPFLRDNGELSFKVTLNRTLKGTGLEGESILNTQKRFIEINLDKTTDELQIVSIYTTKVSREQALKEWWNNLSFGWKNIFKEKLGISSDSISMSELNKIASLDSINLAGNDFIVSVEPLNMLVDLQKINLSNTKIQDIAPLSSLTEITYLNLSNTSITDVSFLRYAEKLKILDLSFTQVRNLEDLVNLTQLEELYLKGTNISDFSVISDFKALKKLDLSETFFSELSLLFPLNNLTELHLARTNIRNVSDSLSPNTLQVLDLTFNAISDLSPLRKYSALKNLKISNTQVVSLEPLMTIKSLEKVYADNTFISREKAANFTDENPQVLIIINSEELSAWWASLNPAWKKAFDTYLSGTQNSIPEKEQLTKLLLTDSLNLDNSGLTDLFALKKFSRLRSLSIAGNNINSLDPLSSLNSLSELNASNVGFTKVDPLLNLKKLRKLNISNNELSEEQVLKLSRVKSLKLLNIDNAGIEKSTVKVFLKEIDNDCIVIYDTEGLSNWWEDLDLIWQQIFQLQLGMGNPPTAKELHQLTAMTNVVIIDEGITQLEPLDQFVQLESVYLERVRLTDLNSIEAVGEIKRLTIKETPIASIKPLAQLKTLEELNLDYSSVDDLRPLESLENLRRLSVAGTRIKNLKGLEELYGLEYLDISSTLVRRLKSVDELNNLEELKCYNTRIWSSRVRKFEKNHPECMVKFY</sequence>
<keyword evidence="5" id="KW-1185">Reference proteome</keyword>
<dbReference type="EMBL" id="JAEQBW010000001">
    <property type="protein sequence ID" value="MBK6264267.1"/>
    <property type="molecule type" value="Genomic_DNA"/>
</dbReference>
<feature type="signal peptide" evidence="3">
    <location>
        <begin position="1"/>
        <end position="25"/>
    </location>
</feature>
<dbReference type="SUPFAM" id="SSF52058">
    <property type="entry name" value="L domain-like"/>
    <property type="match status" value="2"/>
</dbReference>
<evidence type="ECO:0000256" key="1">
    <source>
        <dbReference type="ARBA" id="ARBA00022614"/>
    </source>
</evidence>
<feature type="chain" id="PRO_5037979458" evidence="3">
    <location>
        <begin position="26"/>
        <end position="821"/>
    </location>
</feature>
<dbReference type="InterPro" id="IPR025875">
    <property type="entry name" value="Leu-rich_rpt_4"/>
</dbReference>
<dbReference type="AlphaFoldDB" id="A0A935C7B5"/>
<reference evidence="4" key="1">
    <citation type="submission" date="2021-01" db="EMBL/GenBank/DDBJ databases">
        <title>Marivirga aurantiaca sp. nov., isolated from intertidal surface sediments.</title>
        <authorList>
            <person name="Zhang M."/>
        </authorList>
    </citation>
    <scope>NUCLEOTIDE SEQUENCE</scope>
    <source>
        <strain evidence="4">S37H4</strain>
    </source>
</reference>
<organism evidence="4 5">
    <name type="scientific">Marivirga aurantiaca</name>
    <dbReference type="NCBI Taxonomy" id="2802615"/>
    <lineage>
        <taxon>Bacteria</taxon>
        <taxon>Pseudomonadati</taxon>
        <taxon>Bacteroidota</taxon>
        <taxon>Cytophagia</taxon>
        <taxon>Cytophagales</taxon>
        <taxon>Marivirgaceae</taxon>
        <taxon>Marivirga</taxon>
    </lineage>
</organism>
<dbReference type="PROSITE" id="PS51450">
    <property type="entry name" value="LRR"/>
    <property type="match status" value="4"/>
</dbReference>
<evidence type="ECO:0000256" key="2">
    <source>
        <dbReference type="ARBA" id="ARBA00022737"/>
    </source>
</evidence>
<dbReference type="InterPro" id="IPR032675">
    <property type="entry name" value="LRR_dom_sf"/>
</dbReference>
<dbReference type="InterPro" id="IPR050836">
    <property type="entry name" value="SDS22/Internalin_LRR"/>
</dbReference>
<dbReference type="PANTHER" id="PTHR46652">
    <property type="entry name" value="LEUCINE-RICH REPEAT AND IQ DOMAIN-CONTAINING PROTEIN 1-RELATED"/>
    <property type="match status" value="1"/>
</dbReference>
<accession>A0A935C7B5</accession>
<evidence type="ECO:0000313" key="4">
    <source>
        <dbReference type="EMBL" id="MBK6264267.1"/>
    </source>
</evidence>
<dbReference type="Proteomes" id="UP000611723">
    <property type="component" value="Unassembled WGS sequence"/>
</dbReference>
<comment type="caution">
    <text evidence="4">The sequence shown here is derived from an EMBL/GenBank/DDBJ whole genome shotgun (WGS) entry which is preliminary data.</text>
</comment>
<dbReference type="RefSeq" id="WP_201429935.1">
    <property type="nucleotide sequence ID" value="NZ_JAEQBW010000001.1"/>
</dbReference>
<evidence type="ECO:0000256" key="3">
    <source>
        <dbReference type="SAM" id="SignalP"/>
    </source>
</evidence>
<dbReference type="PANTHER" id="PTHR46652:SF3">
    <property type="entry name" value="LEUCINE-RICH REPEAT-CONTAINING PROTEIN 9"/>
    <property type="match status" value="1"/>
</dbReference>
<keyword evidence="1" id="KW-0433">Leucine-rich repeat</keyword>
<protein>
    <submittedName>
        <fullName evidence="4">Leucine-rich repeat domain-containing protein</fullName>
    </submittedName>
</protein>
<evidence type="ECO:0000313" key="5">
    <source>
        <dbReference type="Proteomes" id="UP000611723"/>
    </source>
</evidence>
<dbReference type="SMART" id="SM00365">
    <property type="entry name" value="LRR_SD22"/>
    <property type="match status" value="6"/>
</dbReference>
<dbReference type="Gene3D" id="3.80.10.10">
    <property type="entry name" value="Ribonuclease Inhibitor"/>
    <property type="match status" value="3"/>
</dbReference>
<name>A0A935C7B5_9BACT</name>